<evidence type="ECO:0000313" key="2">
    <source>
        <dbReference type="EMBL" id="KAK7804017.1"/>
    </source>
</evidence>
<dbReference type="AlphaFoldDB" id="A0AAW0HM17"/>
<gene>
    <name evidence="2" type="ORF">U0070_008198</name>
</gene>
<keyword evidence="3" id="KW-1185">Reference proteome</keyword>
<organism evidence="2 3">
    <name type="scientific">Myodes glareolus</name>
    <name type="common">Bank vole</name>
    <name type="synonym">Clethrionomys glareolus</name>
    <dbReference type="NCBI Taxonomy" id="447135"/>
    <lineage>
        <taxon>Eukaryota</taxon>
        <taxon>Metazoa</taxon>
        <taxon>Chordata</taxon>
        <taxon>Craniata</taxon>
        <taxon>Vertebrata</taxon>
        <taxon>Euteleostomi</taxon>
        <taxon>Mammalia</taxon>
        <taxon>Eutheria</taxon>
        <taxon>Euarchontoglires</taxon>
        <taxon>Glires</taxon>
        <taxon>Rodentia</taxon>
        <taxon>Myomorpha</taxon>
        <taxon>Muroidea</taxon>
        <taxon>Cricetidae</taxon>
        <taxon>Arvicolinae</taxon>
        <taxon>Myodes</taxon>
    </lineage>
</organism>
<evidence type="ECO:0000313" key="3">
    <source>
        <dbReference type="Proteomes" id="UP001488838"/>
    </source>
</evidence>
<feature type="compositionally biased region" description="Polar residues" evidence="1">
    <location>
        <begin position="42"/>
        <end position="54"/>
    </location>
</feature>
<protein>
    <submittedName>
        <fullName evidence="2">Uncharacterized protein</fullName>
    </submittedName>
</protein>
<accession>A0AAW0HM17</accession>
<evidence type="ECO:0000256" key="1">
    <source>
        <dbReference type="SAM" id="MobiDB-lite"/>
    </source>
</evidence>
<reference evidence="2 3" key="1">
    <citation type="journal article" date="2023" name="bioRxiv">
        <title>Conserved and derived expression patterns and positive selection on dental genes reveal complex evolutionary context of ever-growing rodent molars.</title>
        <authorList>
            <person name="Calamari Z.T."/>
            <person name="Song A."/>
            <person name="Cohen E."/>
            <person name="Akter M."/>
            <person name="Roy R.D."/>
            <person name="Hallikas O."/>
            <person name="Christensen M.M."/>
            <person name="Li P."/>
            <person name="Marangoni P."/>
            <person name="Jernvall J."/>
            <person name="Klein O.D."/>
        </authorList>
    </citation>
    <scope>NUCLEOTIDE SEQUENCE [LARGE SCALE GENOMIC DNA]</scope>
    <source>
        <strain evidence="2">V071</strain>
    </source>
</reference>
<comment type="caution">
    <text evidence="2">The sequence shown here is derived from an EMBL/GenBank/DDBJ whole genome shotgun (WGS) entry which is preliminary data.</text>
</comment>
<feature type="region of interest" description="Disordered" evidence="1">
    <location>
        <begin position="34"/>
        <end position="54"/>
    </location>
</feature>
<name>A0AAW0HM17_MYOGA</name>
<dbReference type="EMBL" id="JBBHLL010000396">
    <property type="protein sequence ID" value="KAK7804017.1"/>
    <property type="molecule type" value="Genomic_DNA"/>
</dbReference>
<proteinExistence type="predicted"/>
<sequence>MPPLRQREWKGNQEPLHLTLAVLDILQKPPSYEEHKDFPLPTSVQNPLGTSTTSTHAFHHIMGWQSSREEPEALPRDRQLTKSIENMIKVYREFETTVKSLKSSEAQGGTFRVLDVECKHEENW</sequence>
<dbReference type="Proteomes" id="UP001488838">
    <property type="component" value="Unassembled WGS sequence"/>
</dbReference>